<protein>
    <submittedName>
        <fullName evidence="2">Putative aldouronate transport system substrate-binding protein</fullName>
    </submittedName>
</protein>
<dbReference type="SUPFAM" id="SSF53850">
    <property type="entry name" value="Periplasmic binding protein-like II"/>
    <property type="match status" value="1"/>
</dbReference>
<organism evidence="2 3">
    <name type="scientific">Catenibacillus scindens</name>
    <dbReference type="NCBI Taxonomy" id="673271"/>
    <lineage>
        <taxon>Bacteria</taxon>
        <taxon>Bacillati</taxon>
        <taxon>Bacillota</taxon>
        <taxon>Clostridia</taxon>
        <taxon>Lachnospirales</taxon>
        <taxon>Lachnospiraceae</taxon>
        <taxon>Catenibacillus</taxon>
    </lineage>
</organism>
<proteinExistence type="predicted"/>
<dbReference type="AlphaFoldDB" id="A0A7W8M6X5"/>
<dbReference type="Gene3D" id="3.40.190.10">
    <property type="entry name" value="Periplasmic binding protein-like II"/>
    <property type="match status" value="2"/>
</dbReference>
<reference evidence="2 3" key="1">
    <citation type="submission" date="2020-08" db="EMBL/GenBank/DDBJ databases">
        <title>Genomic Encyclopedia of Type Strains, Phase IV (KMG-IV): sequencing the most valuable type-strain genomes for metagenomic binning, comparative biology and taxonomic classification.</title>
        <authorList>
            <person name="Goeker M."/>
        </authorList>
    </citation>
    <scope>NUCLEOTIDE SEQUENCE [LARGE SCALE GENOMIC DNA]</scope>
    <source>
        <strain evidence="2 3">DSM 106146</strain>
    </source>
</reference>
<dbReference type="Proteomes" id="UP000543642">
    <property type="component" value="Unassembled WGS sequence"/>
</dbReference>
<name>A0A7W8M6X5_9FIRM</name>
<dbReference type="RefSeq" id="WP_183776283.1">
    <property type="nucleotide sequence ID" value="NZ_JACHFW010000018.1"/>
</dbReference>
<feature type="domain" description="DUF3502" evidence="1">
    <location>
        <begin position="382"/>
        <end position="448"/>
    </location>
</feature>
<dbReference type="Pfam" id="PF01547">
    <property type="entry name" value="SBP_bac_1"/>
    <property type="match status" value="1"/>
</dbReference>
<dbReference type="InterPro" id="IPR022627">
    <property type="entry name" value="DUF3502"/>
</dbReference>
<evidence type="ECO:0000313" key="2">
    <source>
        <dbReference type="EMBL" id="MBB5266047.1"/>
    </source>
</evidence>
<gene>
    <name evidence="2" type="ORF">HNP82_003201</name>
</gene>
<evidence type="ECO:0000259" key="1">
    <source>
        <dbReference type="Pfam" id="PF12010"/>
    </source>
</evidence>
<dbReference type="InterPro" id="IPR006059">
    <property type="entry name" value="SBP"/>
</dbReference>
<dbReference type="PANTHER" id="PTHR43649">
    <property type="entry name" value="ARABINOSE-BINDING PROTEIN-RELATED"/>
    <property type="match status" value="1"/>
</dbReference>
<dbReference type="EMBL" id="JACHFW010000018">
    <property type="protein sequence ID" value="MBB5266047.1"/>
    <property type="molecule type" value="Genomic_DNA"/>
</dbReference>
<dbReference type="Pfam" id="PF12010">
    <property type="entry name" value="DUF3502"/>
    <property type="match status" value="1"/>
</dbReference>
<sequence length="453" mass="50348">MGDADTQILEEVSAALSEITEEKLNCDVELTRIGFASYMTQLNLILSSGDALDLFIPMADPSEYVQTGQIQPITDLVERFAPNLCSSLEERDWMSMIYDGDIYGMPVNGEKGQILGFGMRKDICDELGIDYENFQSMDDLHDALVKVKEAHPDMYPVVSNAGDMFGGSTPYIGQDSCGDSNNLAVLEDPFDENGKIVSFFETDLFKETCERMYQWSQEGLIMPDASTNTDSCNTLVAAGKAFGYFQHMTPGWEIEATQNNGGIETVAWKYGVPTYIGGRSGWFVPTASGDPERAVAFFDLMYSDPTVANLVINGIEGKNYVFVDKENGVITFPEGKDATTNGYSRLEWAWPNERLSYTVEGLETNWEESDQFTESTQVPVCFGFKFDSTSVMNQITACLNVYEKYVPALLCGSLNPDETIPILNEEMEKAGIQDIVKEKQAQFDAWKAESSEN</sequence>
<evidence type="ECO:0000313" key="3">
    <source>
        <dbReference type="Proteomes" id="UP000543642"/>
    </source>
</evidence>
<dbReference type="InterPro" id="IPR050490">
    <property type="entry name" value="Bact_solute-bd_prot1"/>
</dbReference>
<accession>A0A7W8M6X5</accession>
<dbReference type="PANTHER" id="PTHR43649:SF17">
    <property type="entry name" value="ABC TRANSPORTER SOLUTE BINDING PROTEIN-SUGAR TRANSPORT"/>
    <property type="match status" value="1"/>
</dbReference>
<keyword evidence="3" id="KW-1185">Reference proteome</keyword>
<comment type="caution">
    <text evidence="2">The sequence shown here is derived from an EMBL/GenBank/DDBJ whole genome shotgun (WGS) entry which is preliminary data.</text>
</comment>